<reference evidence="4" key="2">
    <citation type="journal article" date="2018" name="Plant J.">
        <title>The Sorghum bicolor reference genome: improved assembly, gene annotations, a transcriptome atlas, and signatures of genome organization.</title>
        <authorList>
            <person name="McCormick R.F."/>
            <person name="Truong S.K."/>
            <person name="Sreedasyam A."/>
            <person name="Jenkins J."/>
            <person name="Shu S."/>
            <person name="Sims D."/>
            <person name="Kennedy M."/>
            <person name="Amirebrahimi M."/>
            <person name="Weers B.D."/>
            <person name="McKinley B."/>
            <person name="Mattison A."/>
            <person name="Morishige D.T."/>
            <person name="Grimwood J."/>
            <person name="Schmutz J."/>
            <person name="Mullet J.E."/>
        </authorList>
    </citation>
    <scope>NUCLEOTIDE SEQUENCE [LARGE SCALE GENOMIC DNA]</scope>
    <source>
        <strain evidence="4">cv. BTx623</strain>
    </source>
</reference>
<dbReference type="SUPFAM" id="SSF53474">
    <property type="entry name" value="alpha/beta-Hydrolases"/>
    <property type="match status" value="1"/>
</dbReference>
<dbReference type="OMA" id="KNLPIHC"/>
<keyword evidence="2" id="KW-0325">Glycoprotein</keyword>
<dbReference type="AlphaFoldDB" id="A0A1B6PTE3"/>
<dbReference type="InParanoid" id="A0A1B6PTE3"/>
<evidence type="ECO:0008006" key="5">
    <source>
        <dbReference type="Google" id="ProtNLM"/>
    </source>
</evidence>
<dbReference type="PROSITE" id="PS00560">
    <property type="entry name" value="CARBOXYPEPT_SER_HIS"/>
    <property type="match status" value="1"/>
</dbReference>
<name>A0A1B6PTE3_SORBI</name>
<evidence type="ECO:0000313" key="3">
    <source>
        <dbReference type="EMBL" id="KXG28933.1"/>
    </source>
</evidence>
<dbReference type="EMBL" id="CM000764">
    <property type="protein sequence ID" value="KXG28933.1"/>
    <property type="molecule type" value="Genomic_DNA"/>
</dbReference>
<evidence type="ECO:0000313" key="4">
    <source>
        <dbReference type="Proteomes" id="UP000000768"/>
    </source>
</evidence>
<dbReference type="InterPro" id="IPR033124">
    <property type="entry name" value="Ser_caboxypep_his_AS"/>
</dbReference>
<protein>
    <recommendedName>
        <fullName evidence="5">Carboxypeptidase</fullName>
    </recommendedName>
</protein>
<dbReference type="GO" id="GO:0006508">
    <property type="term" value="P:proteolysis"/>
    <property type="evidence" value="ECO:0007669"/>
    <property type="project" value="InterPro"/>
</dbReference>
<evidence type="ECO:0000256" key="2">
    <source>
        <dbReference type="ARBA" id="ARBA00023180"/>
    </source>
</evidence>
<dbReference type="GO" id="GO:0004185">
    <property type="term" value="F:serine-type carboxypeptidase activity"/>
    <property type="evidence" value="ECO:0007669"/>
    <property type="project" value="InterPro"/>
</dbReference>
<gene>
    <name evidence="3" type="ORF">SORBI_3005G186600</name>
</gene>
<dbReference type="Proteomes" id="UP000000768">
    <property type="component" value="Chromosome 5"/>
</dbReference>
<dbReference type="InterPro" id="IPR029058">
    <property type="entry name" value="AB_hydrolase_fold"/>
</dbReference>
<sequence>MEYEGLTFVTVRGAGHEVPLHRPEQALFLFKQFLQGEPMPAEAKNASLIQLPSEKAHSY</sequence>
<proteinExistence type="inferred from homology"/>
<accession>A0A1B6PTE3</accession>
<dbReference type="InterPro" id="IPR001563">
    <property type="entry name" value="Peptidase_S10"/>
</dbReference>
<evidence type="ECO:0000256" key="1">
    <source>
        <dbReference type="ARBA" id="ARBA00009431"/>
    </source>
</evidence>
<dbReference type="ExpressionAtlas" id="A0A1B6PTE3">
    <property type="expression patterns" value="baseline and differential"/>
</dbReference>
<dbReference type="Gene3D" id="3.40.50.12670">
    <property type="match status" value="1"/>
</dbReference>
<keyword evidence="4" id="KW-1185">Reference proteome</keyword>
<dbReference type="Pfam" id="PF00450">
    <property type="entry name" value="Peptidase_S10"/>
    <property type="match status" value="1"/>
</dbReference>
<reference evidence="3 4" key="1">
    <citation type="journal article" date="2009" name="Nature">
        <title>The Sorghum bicolor genome and the diversification of grasses.</title>
        <authorList>
            <person name="Paterson A.H."/>
            <person name="Bowers J.E."/>
            <person name="Bruggmann R."/>
            <person name="Dubchak I."/>
            <person name="Grimwood J."/>
            <person name="Gundlach H."/>
            <person name="Haberer G."/>
            <person name="Hellsten U."/>
            <person name="Mitros T."/>
            <person name="Poliakov A."/>
            <person name="Schmutz J."/>
            <person name="Spannagl M."/>
            <person name="Tang H."/>
            <person name="Wang X."/>
            <person name="Wicker T."/>
            <person name="Bharti A.K."/>
            <person name="Chapman J."/>
            <person name="Feltus F.A."/>
            <person name="Gowik U."/>
            <person name="Grigoriev I.V."/>
            <person name="Lyons E."/>
            <person name="Maher C.A."/>
            <person name="Martis M."/>
            <person name="Narechania A."/>
            <person name="Otillar R.P."/>
            <person name="Penning B.W."/>
            <person name="Salamov A.A."/>
            <person name="Wang Y."/>
            <person name="Zhang L."/>
            <person name="Carpita N.C."/>
            <person name="Freeling M."/>
            <person name="Gingle A.R."/>
            <person name="Hash C.T."/>
            <person name="Keller B."/>
            <person name="Klein P."/>
            <person name="Kresovich S."/>
            <person name="McCann M.C."/>
            <person name="Ming R."/>
            <person name="Peterson D.G."/>
            <person name="Mehboob-ur-Rahman"/>
            <person name="Ware D."/>
            <person name="Westhoff P."/>
            <person name="Mayer K.F."/>
            <person name="Messing J."/>
            <person name="Rokhsar D.S."/>
        </authorList>
    </citation>
    <scope>NUCLEOTIDE SEQUENCE [LARGE SCALE GENOMIC DNA]</scope>
    <source>
        <strain evidence="4">cv. BTx623</strain>
    </source>
</reference>
<dbReference type="Gramene" id="KXG28933">
    <property type="protein sequence ID" value="KXG28933"/>
    <property type="gene ID" value="SORBI_3005G186600"/>
</dbReference>
<comment type="similarity">
    <text evidence="1">Belongs to the peptidase S10 family.</text>
</comment>
<organism evidence="3 4">
    <name type="scientific">Sorghum bicolor</name>
    <name type="common">Sorghum</name>
    <name type="synonym">Sorghum vulgare</name>
    <dbReference type="NCBI Taxonomy" id="4558"/>
    <lineage>
        <taxon>Eukaryota</taxon>
        <taxon>Viridiplantae</taxon>
        <taxon>Streptophyta</taxon>
        <taxon>Embryophyta</taxon>
        <taxon>Tracheophyta</taxon>
        <taxon>Spermatophyta</taxon>
        <taxon>Magnoliopsida</taxon>
        <taxon>Liliopsida</taxon>
        <taxon>Poales</taxon>
        <taxon>Poaceae</taxon>
        <taxon>PACMAD clade</taxon>
        <taxon>Panicoideae</taxon>
        <taxon>Andropogonodae</taxon>
        <taxon>Andropogoneae</taxon>
        <taxon>Sorghinae</taxon>
        <taxon>Sorghum</taxon>
    </lineage>
</organism>